<feature type="chain" id="PRO_5021902168" description="Ice-binding protein C-terminal domain-containing protein" evidence="1">
    <location>
        <begin position="26"/>
        <end position="519"/>
    </location>
</feature>
<dbReference type="InterPro" id="IPR036439">
    <property type="entry name" value="Dockerin_dom_sf"/>
</dbReference>
<protein>
    <recommendedName>
        <fullName evidence="2">Ice-binding protein C-terminal domain-containing protein</fullName>
    </recommendedName>
</protein>
<accession>A0A517TYW3</accession>
<dbReference type="GO" id="GO:0004553">
    <property type="term" value="F:hydrolase activity, hydrolyzing O-glycosyl compounds"/>
    <property type="evidence" value="ECO:0007669"/>
    <property type="project" value="InterPro"/>
</dbReference>
<reference evidence="3 4" key="1">
    <citation type="submission" date="2019-02" db="EMBL/GenBank/DDBJ databases">
        <title>Deep-cultivation of Planctomycetes and their phenomic and genomic characterization uncovers novel biology.</title>
        <authorList>
            <person name="Wiegand S."/>
            <person name="Jogler M."/>
            <person name="Boedeker C."/>
            <person name="Pinto D."/>
            <person name="Vollmers J."/>
            <person name="Rivas-Marin E."/>
            <person name="Kohn T."/>
            <person name="Peeters S.H."/>
            <person name="Heuer A."/>
            <person name="Rast P."/>
            <person name="Oberbeckmann S."/>
            <person name="Bunk B."/>
            <person name="Jeske O."/>
            <person name="Meyerdierks A."/>
            <person name="Storesund J.E."/>
            <person name="Kallscheuer N."/>
            <person name="Luecker S."/>
            <person name="Lage O.M."/>
            <person name="Pohl T."/>
            <person name="Merkel B.J."/>
            <person name="Hornburger P."/>
            <person name="Mueller R.-W."/>
            <person name="Bruemmer F."/>
            <person name="Labrenz M."/>
            <person name="Spormann A.M."/>
            <person name="Op den Camp H."/>
            <person name="Overmann J."/>
            <person name="Amann R."/>
            <person name="Jetten M.S.M."/>
            <person name="Mascher T."/>
            <person name="Medema M.H."/>
            <person name="Devos D.P."/>
            <person name="Kaster A.-K."/>
            <person name="Ovreas L."/>
            <person name="Rohde M."/>
            <person name="Galperin M.Y."/>
            <person name="Jogler C."/>
        </authorList>
    </citation>
    <scope>NUCLEOTIDE SEQUENCE [LARGE SCALE GENOMIC DNA]</scope>
    <source>
        <strain evidence="3 4">I41</strain>
    </source>
</reference>
<organism evidence="3 4">
    <name type="scientific">Lacipirellula limnantheis</name>
    <dbReference type="NCBI Taxonomy" id="2528024"/>
    <lineage>
        <taxon>Bacteria</taxon>
        <taxon>Pseudomonadati</taxon>
        <taxon>Planctomycetota</taxon>
        <taxon>Planctomycetia</taxon>
        <taxon>Pirellulales</taxon>
        <taxon>Lacipirellulaceae</taxon>
        <taxon>Lacipirellula</taxon>
    </lineage>
</organism>
<dbReference type="AlphaFoldDB" id="A0A517TYW3"/>
<dbReference type="RefSeq" id="WP_145433139.1">
    <property type="nucleotide sequence ID" value="NZ_CP036339.1"/>
</dbReference>
<dbReference type="Gene3D" id="1.10.1330.10">
    <property type="entry name" value="Dockerin domain"/>
    <property type="match status" value="1"/>
</dbReference>
<sequence length="519" mass="53251" precursor="true">MLSQRTFWTFTALAGLALAPMAARAQAIFADDDFLAADYDVSGSGNQDVRFNFNYAAFDIFGDGFLVNSAAGIPVAPRTTDGSKTGVFVSANNNSLNALTESFAAILPKNVNVGVGTSNPNYVLRVDVFNSTGAGIDDGAGNISLTGTTNYTVVGLNQANTTVQLQSRNAPGGGANLAGQGLALAITGDSGAGDDWAPIYGGARYQDRKGTNVAGQFYSGNSVGLKSGLLGQYLNDYWAAQALGFTVTDPGSAAANATELSLFTGDSLYFAPDPANTAGYLSDGSGAAKTPLVDSFPIGSQPLHYSQPSLGAPSVLAPNGSGVIADGIISNEWATHELYWVNGEFTYVIDGTPVAQFTPTASNTFTPNPVSQAGTAFLGFWDRFGGSLAVSPEGANFAIYDNLEIKPATAAEVPDMLTYLGSKGYLLAAASNADFNSDGSIDGADFLIWQRGLGLTGQTGKTNGDANSDTVVDAADLAIWKTTFGTTPAAAAVGAVPEPATYVLGALAVLGLAVARRTL</sequence>
<dbReference type="PROSITE" id="PS00018">
    <property type="entry name" value="EF_HAND_1"/>
    <property type="match status" value="1"/>
</dbReference>
<dbReference type="Pfam" id="PF00404">
    <property type="entry name" value="Dockerin_1"/>
    <property type="match status" value="1"/>
</dbReference>
<evidence type="ECO:0000256" key="1">
    <source>
        <dbReference type="SAM" id="SignalP"/>
    </source>
</evidence>
<evidence type="ECO:0000313" key="4">
    <source>
        <dbReference type="Proteomes" id="UP000317909"/>
    </source>
</evidence>
<feature type="domain" description="Ice-binding protein C-terminal" evidence="2">
    <location>
        <begin position="495"/>
        <end position="517"/>
    </location>
</feature>
<dbReference type="EMBL" id="CP036339">
    <property type="protein sequence ID" value="QDT73564.1"/>
    <property type="molecule type" value="Genomic_DNA"/>
</dbReference>
<dbReference type="GO" id="GO:0000272">
    <property type="term" value="P:polysaccharide catabolic process"/>
    <property type="evidence" value="ECO:0007669"/>
    <property type="project" value="InterPro"/>
</dbReference>
<proteinExistence type="predicted"/>
<evidence type="ECO:0000259" key="2">
    <source>
        <dbReference type="Pfam" id="PF07589"/>
    </source>
</evidence>
<feature type="signal peptide" evidence="1">
    <location>
        <begin position="1"/>
        <end position="25"/>
    </location>
</feature>
<keyword evidence="1" id="KW-0732">Signal</keyword>
<name>A0A517TYW3_9BACT</name>
<dbReference type="SUPFAM" id="SSF63446">
    <property type="entry name" value="Type I dockerin domain"/>
    <property type="match status" value="1"/>
</dbReference>
<dbReference type="InterPro" id="IPR013424">
    <property type="entry name" value="Ice-binding_C"/>
</dbReference>
<gene>
    <name evidence="3" type="ORF">I41_27530</name>
</gene>
<dbReference type="Proteomes" id="UP000317909">
    <property type="component" value="Chromosome"/>
</dbReference>
<dbReference type="KEGG" id="llh:I41_27530"/>
<dbReference type="OrthoDB" id="220360at2"/>
<dbReference type="InterPro" id="IPR002105">
    <property type="entry name" value="Dockerin_1_rpt"/>
</dbReference>
<evidence type="ECO:0000313" key="3">
    <source>
        <dbReference type="EMBL" id="QDT73564.1"/>
    </source>
</evidence>
<keyword evidence="4" id="KW-1185">Reference proteome</keyword>
<dbReference type="InterPro" id="IPR018247">
    <property type="entry name" value="EF_Hand_1_Ca_BS"/>
</dbReference>
<dbReference type="Pfam" id="PF07589">
    <property type="entry name" value="PEP-CTERM"/>
    <property type="match status" value="1"/>
</dbReference>